<dbReference type="PANTHER" id="PTHR13847">
    <property type="entry name" value="SARCOSINE DEHYDROGENASE-RELATED"/>
    <property type="match status" value="1"/>
</dbReference>
<dbReference type="GeneID" id="62163230"/>
<protein>
    <submittedName>
        <fullName evidence="2">FAD dependent oxidoreductase</fullName>
    </submittedName>
</protein>
<gene>
    <name evidence="2" type="ORF">CkaCkLH20_07439</name>
</gene>
<dbReference type="Gene3D" id="3.50.50.60">
    <property type="entry name" value="FAD/NAD(P)-binding domain"/>
    <property type="match status" value="2"/>
</dbReference>
<reference evidence="2" key="2">
    <citation type="submission" date="2020-11" db="EMBL/GenBank/DDBJ databases">
        <title>Whole genome sequencing of Colletotrichum sp.</title>
        <authorList>
            <person name="Li H."/>
        </authorList>
    </citation>
    <scope>NUCLEOTIDE SEQUENCE</scope>
    <source>
        <strain evidence="2">CkLH20</strain>
    </source>
</reference>
<dbReference type="Pfam" id="PF01266">
    <property type="entry name" value="DAO"/>
    <property type="match status" value="1"/>
</dbReference>
<comment type="caution">
    <text evidence="2">The sequence shown here is derived from an EMBL/GenBank/DDBJ whole genome shotgun (WGS) entry which is preliminary data.</text>
</comment>
<dbReference type="OrthoDB" id="429143at2759"/>
<dbReference type="RefSeq" id="XP_038744634.1">
    <property type="nucleotide sequence ID" value="XM_038890156.1"/>
</dbReference>
<accession>A0A9P6LIZ8</accession>
<organism evidence="2 3">
    <name type="scientific">Colletotrichum karsti</name>
    <dbReference type="NCBI Taxonomy" id="1095194"/>
    <lineage>
        <taxon>Eukaryota</taxon>
        <taxon>Fungi</taxon>
        <taxon>Dikarya</taxon>
        <taxon>Ascomycota</taxon>
        <taxon>Pezizomycotina</taxon>
        <taxon>Sordariomycetes</taxon>
        <taxon>Hypocreomycetidae</taxon>
        <taxon>Glomerellales</taxon>
        <taxon>Glomerellaceae</taxon>
        <taxon>Colletotrichum</taxon>
        <taxon>Colletotrichum boninense species complex</taxon>
    </lineage>
</organism>
<sequence>MAKRLTRNPGLPADQPTASYWQQPLHSQLAGIQSSSLPEERDVVIIGSGITACSVARELLNAGQGMKLTVLEAREICSGATGRNGGRINCMAVLDFEKYCRKFGRQAAIKIVRFELAHFDELMAAATELGPEEFERSEIREVGTCAAVFDDEKLADLQRMLINFEAAFPDLRGRWRIAGAQEVQETFKIPQAKGALIGRAGAAWPYRLITSIWSRLLSEHGENITIEANTPATHIRRVNAPDWHPFYFSQGFDYLTQNARSGELFVGGGDIGGEQALMEPLGEASDAEESITAKAHLAGVVGVVFGKENTGDPPVMRSSWTGIMANTLDGVPLVGMLPSGTVDRRAGDTKAAEWISAGYGGYGMVNAWLCGRAVAQMLMGKGVSEWFPDEYVITRERMRRLRETLEKISGSEMHLKALM</sequence>
<keyword evidence="3" id="KW-1185">Reference proteome</keyword>
<dbReference type="EMBL" id="JAATWM020000023">
    <property type="protein sequence ID" value="KAF9875173.1"/>
    <property type="molecule type" value="Genomic_DNA"/>
</dbReference>
<dbReference type="PANTHER" id="PTHR13847:SF213">
    <property type="entry name" value="DEPENDENT OXIDOREDUCTASE, PUTATIVE-RELATED"/>
    <property type="match status" value="1"/>
</dbReference>
<feature type="domain" description="FAD dependent oxidoreductase" evidence="1">
    <location>
        <begin position="42"/>
        <end position="239"/>
    </location>
</feature>
<dbReference type="Proteomes" id="UP000781932">
    <property type="component" value="Unassembled WGS sequence"/>
</dbReference>
<dbReference type="InterPro" id="IPR006076">
    <property type="entry name" value="FAD-dep_OxRdtase"/>
</dbReference>
<dbReference type="SUPFAM" id="SSF51905">
    <property type="entry name" value="FAD/NAD(P)-binding domain"/>
    <property type="match status" value="1"/>
</dbReference>
<evidence type="ECO:0000313" key="2">
    <source>
        <dbReference type="EMBL" id="KAF9875173.1"/>
    </source>
</evidence>
<evidence type="ECO:0000259" key="1">
    <source>
        <dbReference type="Pfam" id="PF01266"/>
    </source>
</evidence>
<dbReference type="GO" id="GO:0005737">
    <property type="term" value="C:cytoplasm"/>
    <property type="evidence" value="ECO:0007669"/>
    <property type="project" value="TreeGrafter"/>
</dbReference>
<reference evidence="2" key="1">
    <citation type="submission" date="2020-03" db="EMBL/GenBank/DDBJ databases">
        <authorList>
            <person name="He L."/>
        </authorList>
    </citation>
    <scope>NUCLEOTIDE SEQUENCE</scope>
    <source>
        <strain evidence="2">CkLH20</strain>
    </source>
</reference>
<dbReference type="InterPro" id="IPR036188">
    <property type="entry name" value="FAD/NAD-bd_sf"/>
</dbReference>
<name>A0A9P6LIZ8_9PEZI</name>
<dbReference type="AlphaFoldDB" id="A0A9P6LIZ8"/>
<proteinExistence type="predicted"/>
<dbReference type="Gene3D" id="3.30.9.10">
    <property type="entry name" value="D-Amino Acid Oxidase, subunit A, domain 2"/>
    <property type="match status" value="1"/>
</dbReference>
<evidence type="ECO:0000313" key="3">
    <source>
        <dbReference type="Proteomes" id="UP000781932"/>
    </source>
</evidence>